<dbReference type="GeneID" id="18922950"/>
<protein>
    <submittedName>
        <fullName evidence="2">Uncharacterized protein</fullName>
    </submittedName>
</protein>
<dbReference type="KEGG" id="mlr:MELLADRAFT_106633"/>
<sequence>MLQRYASVAYYYEVFFNMINLIMSFINLIGILEDYNLHPRERIWALAVLKHLQGYLPNGDLIPICIDMSEGPICHAALQLYLTKGLNLLSATIAEAVIRLKFIDWLMFQFNNYEATKSSKFMVEIYDDFLQEGCPMQAGTFQSFLLRCAAHVGHKHVVDVEKGLAYMILHDYAEIYPTVREFMVVQKSQDASFKERCEFEDLFQDIRLVLKQATIGPFDKLITPFLKSENMNICNIKKAIDTMIHAKKDHQRWDISQSEETATAEAVLLQLLSRISVYIDGAESYLNGKVERNSHSCMLTVKMPESKGTSQQCVICMKPIYHKNNVVKLRHGINSKVHKKCLHDMSLHNCICHSSFKSSTCPLCTKR</sequence>
<organism evidence="3">
    <name type="scientific">Melampsora larici-populina (strain 98AG31 / pathotype 3-4-7)</name>
    <name type="common">Poplar leaf rust fungus</name>
    <dbReference type="NCBI Taxonomy" id="747676"/>
    <lineage>
        <taxon>Eukaryota</taxon>
        <taxon>Fungi</taxon>
        <taxon>Dikarya</taxon>
        <taxon>Basidiomycota</taxon>
        <taxon>Pucciniomycotina</taxon>
        <taxon>Pucciniomycetes</taxon>
        <taxon>Pucciniales</taxon>
        <taxon>Melampsoraceae</taxon>
        <taxon>Melampsora</taxon>
    </lineage>
</organism>
<evidence type="ECO:0000313" key="2">
    <source>
        <dbReference type="EMBL" id="EGG06364.1"/>
    </source>
</evidence>
<evidence type="ECO:0000313" key="3">
    <source>
        <dbReference type="Proteomes" id="UP000001072"/>
    </source>
</evidence>
<dbReference type="RefSeq" id="XP_007410198.1">
    <property type="nucleotide sequence ID" value="XM_007410136.1"/>
</dbReference>
<reference evidence="3" key="1">
    <citation type="journal article" date="2011" name="Proc. Natl. Acad. Sci. U.S.A.">
        <title>Obligate biotrophy features unraveled by the genomic analysis of rust fungi.</title>
        <authorList>
            <person name="Duplessis S."/>
            <person name="Cuomo C.A."/>
            <person name="Lin Y.-C."/>
            <person name="Aerts A."/>
            <person name="Tisserant E."/>
            <person name="Veneault-Fourrey C."/>
            <person name="Joly D.L."/>
            <person name="Hacquard S."/>
            <person name="Amselem J."/>
            <person name="Cantarel B.L."/>
            <person name="Chiu R."/>
            <person name="Coutinho P.M."/>
            <person name="Feau N."/>
            <person name="Field M."/>
            <person name="Frey P."/>
            <person name="Gelhaye E."/>
            <person name="Goldberg J."/>
            <person name="Grabherr M.G."/>
            <person name="Kodira C.D."/>
            <person name="Kohler A."/>
            <person name="Kuees U."/>
            <person name="Lindquist E.A."/>
            <person name="Lucas S.M."/>
            <person name="Mago R."/>
            <person name="Mauceli E."/>
            <person name="Morin E."/>
            <person name="Murat C."/>
            <person name="Pangilinan J.L."/>
            <person name="Park R."/>
            <person name="Pearson M."/>
            <person name="Quesneville H."/>
            <person name="Rouhier N."/>
            <person name="Sakthikumar S."/>
            <person name="Salamov A.A."/>
            <person name="Schmutz J."/>
            <person name="Selles B."/>
            <person name="Shapiro H."/>
            <person name="Tanguay P."/>
            <person name="Tuskan G.A."/>
            <person name="Henrissat B."/>
            <person name="Van de Peer Y."/>
            <person name="Rouze P."/>
            <person name="Ellis J.G."/>
            <person name="Dodds P.N."/>
            <person name="Schein J.E."/>
            <person name="Zhong S."/>
            <person name="Hamelin R.C."/>
            <person name="Grigoriev I.V."/>
            <person name="Szabo L.J."/>
            <person name="Martin F."/>
        </authorList>
    </citation>
    <scope>NUCLEOTIDE SEQUENCE [LARGE SCALE GENOMIC DNA]</scope>
    <source>
        <strain evidence="3">98AG31 / pathotype 3-4-7</strain>
    </source>
</reference>
<name>F4RM51_MELLP</name>
<keyword evidence="3" id="KW-1185">Reference proteome</keyword>
<dbReference type="HOGENOM" id="CLU_046305_0_0_1"/>
<feature type="transmembrane region" description="Helical" evidence="1">
    <location>
        <begin position="14"/>
        <end position="32"/>
    </location>
</feature>
<dbReference type="Proteomes" id="UP000001072">
    <property type="component" value="Unassembled WGS sequence"/>
</dbReference>
<dbReference type="AlphaFoldDB" id="F4RM51"/>
<proteinExistence type="predicted"/>
<dbReference type="InParanoid" id="F4RM51"/>
<accession>F4RM51</accession>
<dbReference type="EMBL" id="GL883108">
    <property type="protein sequence ID" value="EGG06364.1"/>
    <property type="molecule type" value="Genomic_DNA"/>
</dbReference>
<dbReference type="VEuPathDB" id="FungiDB:MELLADRAFT_106633"/>
<dbReference type="OrthoDB" id="10507311at2759"/>
<keyword evidence="1" id="KW-1133">Transmembrane helix</keyword>
<gene>
    <name evidence="2" type="ORF">MELLADRAFT_106633</name>
</gene>
<keyword evidence="1" id="KW-0812">Transmembrane</keyword>
<evidence type="ECO:0000256" key="1">
    <source>
        <dbReference type="SAM" id="Phobius"/>
    </source>
</evidence>
<keyword evidence="1" id="KW-0472">Membrane</keyword>